<dbReference type="Gene3D" id="1.10.287.110">
    <property type="entry name" value="DnaJ domain"/>
    <property type="match status" value="1"/>
</dbReference>
<proteinExistence type="predicted"/>
<sequence>METMIITHENGILQIHLEPHHPLVPRIQEYVKKHFYEFYFGRNSIILYPDLSNDSTTLKRRHALLSQLFEKSSLPPLEQESLLAHYKKTVKFKIQPLEIALPRVAIPTVKLWKLSEERVALWLEEGASPWLFSSLKSLFLFSLLSYDESKRSLTLHTKAPGFKDSLRSLLAKRQVLGKRIELIYEEHHFKAFLEESSHSKTRTFESSLERIQKIRQARALFQLSPHELNEQRLKERYKTLARESHPDLRESSEKEEATERFLMIKEAYETLRNFLAQSPLAGA</sequence>
<dbReference type="InterPro" id="IPR001623">
    <property type="entry name" value="DnaJ_domain"/>
</dbReference>
<dbReference type="SUPFAM" id="SSF46565">
    <property type="entry name" value="Chaperone J-domain"/>
    <property type="match status" value="1"/>
</dbReference>
<dbReference type="PROSITE" id="PS50076">
    <property type="entry name" value="DNAJ_2"/>
    <property type="match status" value="1"/>
</dbReference>
<evidence type="ECO:0000313" key="3">
    <source>
        <dbReference type="Proteomes" id="UP000000422"/>
    </source>
</evidence>
<organism evidence="3">
    <name type="scientific">Wolinella succinogenes (strain ATCC 29543 / DSM 1740 / CCUG 13145 / JCM 31913 / LMG 7466 / NCTC 11488 / FDC 602W)</name>
    <name type="common">Vibrio succinogenes</name>
    <dbReference type="NCBI Taxonomy" id="273121"/>
    <lineage>
        <taxon>Bacteria</taxon>
        <taxon>Pseudomonadati</taxon>
        <taxon>Campylobacterota</taxon>
        <taxon>Epsilonproteobacteria</taxon>
        <taxon>Campylobacterales</taxon>
        <taxon>Helicobacteraceae</taxon>
        <taxon>Wolinella</taxon>
    </lineage>
</organism>
<dbReference type="Proteomes" id="UP000000422">
    <property type="component" value="Chromosome"/>
</dbReference>
<dbReference type="RefSeq" id="WP_011139334.1">
    <property type="nucleotide sequence ID" value="NC_005090.1"/>
</dbReference>
<dbReference type="HOGENOM" id="CLU_983348_0_0_7"/>
<evidence type="ECO:0000313" key="2">
    <source>
        <dbReference type="EMBL" id="CAE10550.1"/>
    </source>
</evidence>
<evidence type="ECO:0000259" key="1">
    <source>
        <dbReference type="PROSITE" id="PS50076"/>
    </source>
</evidence>
<reference evidence="2 3" key="1">
    <citation type="journal article" date="2003" name="Proc. Natl. Acad. Sci. U.S.A.">
        <title>Complete genome sequence and analysis of Wolinella succinogenes.</title>
        <authorList>
            <person name="Baar C."/>
            <person name="Eppinger M."/>
            <person name="Raddatz G."/>
            <person name="Simon JM."/>
            <person name="Lanz C."/>
            <person name="Klimmek O."/>
            <person name="Nandakumar R."/>
            <person name="Gross R."/>
            <person name="Rosinus A."/>
            <person name="Keller H."/>
            <person name="Jagtap P."/>
            <person name="Linke B."/>
            <person name="Meyer F."/>
            <person name="Lederer H."/>
            <person name="Schuster S.C."/>
        </authorList>
    </citation>
    <scope>NUCLEOTIDE SEQUENCE [LARGE SCALE GENOMIC DNA]</scope>
    <source>
        <strain evidence="3">ATCC 29543 / DSM 1740 / CCUG 13145 / JCM 31913 / LMG 7466 / NCTC 11488 / FDC 602W</strain>
    </source>
</reference>
<dbReference type="EMBL" id="BX571661">
    <property type="protein sequence ID" value="CAE10550.1"/>
    <property type="molecule type" value="Genomic_DNA"/>
</dbReference>
<keyword evidence="3" id="KW-1185">Reference proteome</keyword>
<dbReference type="STRING" id="273121.WS1498"/>
<dbReference type="KEGG" id="wsu:WS1498"/>
<gene>
    <name evidence="2" type="ordered locus">WS1498</name>
</gene>
<accession>Q7MRB6</accession>
<name>Q7MRB6_WOLSU</name>
<dbReference type="AlphaFoldDB" id="Q7MRB6"/>
<dbReference type="Pfam" id="PF00226">
    <property type="entry name" value="DnaJ"/>
    <property type="match status" value="1"/>
</dbReference>
<feature type="domain" description="J" evidence="1">
    <location>
        <begin position="216"/>
        <end position="276"/>
    </location>
</feature>
<dbReference type="CDD" id="cd06257">
    <property type="entry name" value="DnaJ"/>
    <property type="match status" value="1"/>
</dbReference>
<dbReference type="eggNOG" id="COG0484">
    <property type="taxonomic scope" value="Bacteria"/>
</dbReference>
<protein>
    <recommendedName>
        <fullName evidence="1">J domain-containing protein</fullName>
    </recommendedName>
</protein>
<dbReference type="InterPro" id="IPR036869">
    <property type="entry name" value="J_dom_sf"/>
</dbReference>
<dbReference type="SMART" id="SM00271">
    <property type="entry name" value="DnaJ"/>
    <property type="match status" value="1"/>
</dbReference>